<sequence length="359" mass="40245">MKAGQFIASLALASGFASASRCLAGPKLKHWPADAAKQLNQLIAAKAKQDHYAVFDMDNTSYMNDIEESLLAYLENKGILSRDSIDPSLKIKPFKDFTNSTFQYRESLFSYYNRLYDFDQIAGYTFSAQVFAGIPLHRLKGHVDELMRLDGPIPATQFENGVLVNTAVPPPKVFRGMVELWNKLRANGIDVYVMSASAEELVRMIASDPVNYGYNLKPENVIGVSLLMNNLTSGELTTSRKQITDGNYNQTRNLGLVMTTSLWTPATWQFGKVAGIQTYIHPWKRPILVAGDTPKSDGPMLFHATDVERGGVRLWINRKKRSMTELKDMMRKNSAEQARLGLPVTAGLRWVFVKPEEIL</sequence>
<dbReference type="PANTHER" id="PTHR43344">
    <property type="entry name" value="PHOSPHOSERINE PHOSPHATASE"/>
    <property type="match status" value="1"/>
</dbReference>
<feature type="chain" id="PRO_5007580718" evidence="4">
    <location>
        <begin position="20"/>
        <end position="359"/>
    </location>
</feature>
<accession>A0A151GJY3</accession>
<dbReference type="InParanoid" id="A0A151GJY3"/>
<dbReference type="Gene3D" id="1.20.1440.310">
    <property type="match status" value="1"/>
</dbReference>
<proteinExistence type="predicted"/>
<dbReference type="GeneID" id="63717051"/>
<protein>
    <submittedName>
        <fullName evidence="5">Phosphorylcholine phosphatase</fullName>
    </submittedName>
</protein>
<comment type="caution">
    <text evidence="5">The sequence shown here is derived from an EMBL/GenBank/DDBJ whole genome shotgun (WGS) entry which is preliminary data.</text>
</comment>
<evidence type="ECO:0000256" key="2">
    <source>
        <dbReference type="ARBA" id="ARBA00022801"/>
    </source>
</evidence>
<dbReference type="PANTHER" id="PTHR43344:SF13">
    <property type="entry name" value="PHOSPHATASE RV3661-RELATED"/>
    <property type="match status" value="1"/>
</dbReference>
<organism evidence="5 6">
    <name type="scientific">Drechmeria coniospora</name>
    <name type="common">Nematophagous fungus</name>
    <name type="synonym">Meria coniospora</name>
    <dbReference type="NCBI Taxonomy" id="98403"/>
    <lineage>
        <taxon>Eukaryota</taxon>
        <taxon>Fungi</taxon>
        <taxon>Dikarya</taxon>
        <taxon>Ascomycota</taxon>
        <taxon>Pezizomycotina</taxon>
        <taxon>Sordariomycetes</taxon>
        <taxon>Hypocreomycetidae</taxon>
        <taxon>Hypocreales</taxon>
        <taxon>Ophiocordycipitaceae</taxon>
        <taxon>Drechmeria</taxon>
    </lineage>
</organism>
<gene>
    <name evidence="5" type="ORF">DCS_04408</name>
</gene>
<dbReference type="SUPFAM" id="SSF56784">
    <property type="entry name" value="HAD-like"/>
    <property type="match status" value="1"/>
</dbReference>
<evidence type="ECO:0000313" key="6">
    <source>
        <dbReference type="Proteomes" id="UP000076580"/>
    </source>
</evidence>
<dbReference type="GO" id="GO:0046872">
    <property type="term" value="F:metal ion binding"/>
    <property type="evidence" value="ECO:0007669"/>
    <property type="project" value="UniProtKB-KW"/>
</dbReference>
<dbReference type="AlphaFoldDB" id="A0A151GJY3"/>
<keyword evidence="6" id="KW-1185">Reference proteome</keyword>
<evidence type="ECO:0000313" key="5">
    <source>
        <dbReference type="EMBL" id="KYK57399.1"/>
    </source>
</evidence>
<dbReference type="Gene3D" id="3.40.50.1000">
    <property type="entry name" value="HAD superfamily/HAD-like"/>
    <property type="match status" value="1"/>
</dbReference>
<evidence type="ECO:0000256" key="1">
    <source>
        <dbReference type="ARBA" id="ARBA00022723"/>
    </source>
</evidence>
<name>A0A151GJY3_DRECN</name>
<keyword evidence="1" id="KW-0479">Metal-binding</keyword>
<feature type="signal peptide" evidence="4">
    <location>
        <begin position="1"/>
        <end position="19"/>
    </location>
</feature>
<keyword evidence="2" id="KW-0378">Hydrolase</keyword>
<evidence type="ECO:0000256" key="4">
    <source>
        <dbReference type="SAM" id="SignalP"/>
    </source>
</evidence>
<dbReference type="EMBL" id="LAYC01000002">
    <property type="protein sequence ID" value="KYK57399.1"/>
    <property type="molecule type" value="Genomic_DNA"/>
</dbReference>
<evidence type="ECO:0000256" key="3">
    <source>
        <dbReference type="ARBA" id="ARBA00022842"/>
    </source>
</evidence>
<dbReference type="InterPro" id="IPR023214">
    <property type="entry name" value="HAD_sf"/>
</dbReference>
<dbReference type="InterPro" id="IPR036412">
    <property type="entry name" value="HAD-like_sf"/>
</dbReference>
<keyword evidence="4" id="KW-0732">Signal</keyword>
<keyword evidence="3" id="KW-0460">Magnesium</keyword>
<reference evidence="5 6" key="1">
    <citation type="journal article" date="2016" name="Sci. Rep.">
        <title>Insights into Adaptations to a Near-Obligate Nematode Endoparasitic Lifestyle from the Finished Genome of Drechmeria coniospora.</title>
        <authorList>
            <person name="Zhang L."/>
            <person name="Zhou Z."/>
            <person name="Guo Q."/>
            <person name="Fokkens L."/>
            <person name="Miskei M."/>
            <person name="Pocsi I."/>
            <person name="Zhang W."/>
            <person name="Chen M."/>
            <person name="Wang L."/>
            <person name="Sun Y."/>
            <person name="Donzelli B.G."/>
            <person name="Gibson D.M."/>
            <person name="Nelson D.R."/>
            <person name="Luo J.G."/>
            <person name="Rep M."/>
            <person name="Liu H."/>
            <person name="Yang S."/>
            <person name="Wang J."/>
            <person name="Krasnoff S.B."/>
            <person name="Xu Y."/>
            <person name="Molnar I."/>
            <person name="Lin M."/>
        </authorList>
    </citation>
    <scope>NUCLEOTIDE SEQUENCE [LARGE SCALE GENOMIC DNA]</scope>
    <source>
        <strain evidence="5 6">ARSEF 6962</strain>
    </source>
</reference>
<dbReference type="InterPro" id="IPR050582">
    <property type="entry name" value="HAD-like_SerB"/>
</dbReference>
<dbReference type="Proteomes" id="UP000076580">
    <property type="component" value="Chromosome 02"/>
</dbReference>
<dbReference type="RefSeq" id="XP_040656751.1">
    <property type="nucleotide sequence ID" value="XM_040801718.1"/>
</dbReference>
<dbReference type="GO" id="GO:0016787">
    <property type="term" value="F:hydrolase activity"/>
    <property type="evidence" value="ECO:0007669"/>
    <property type="project" value="UniProtKB-KW"/>
</dbReference>